<dbReference type="AlphaFoldDB" id="A0A8T9MZQ7"/>
<evidence type="ECO:0000313" key="14">
    <source>
        <dbReference type="EMBL" id="UOP05682.1"/>
    </source>
</evidence>
<reference evidence="14" key="2">
    <citation type="submission" date="2024-09" db="EMBL/GenBank/DDBJ databases">
        <authorList>
            <person name="Veyrier F.J."/>
        </authorList>
    </citation>
    <scope>NUCLEOTIDE SEQUENCE</scope>
    <source>
        <strain evidence="14">17694</strain>
    </source>
</reference>
<dbReference type="NCBIfam" id="TIGR02193">
    <property type="entry name" value="heptsyl_trn_I"/>
    <property type="match status" value="1"/>
</dbReference>
<evidence type="ECO:0000256" key="9">
    <source>
        <dbReference type="ARBA" id="ARBA00043995"/>
    </source>
</evidence>
<sequence>MENVLLVRLSSMGDLIHTLPAVSDLARHRPDLSLHWLCEAAFADIARLHPFVAQVHEMRWRHWRKRLASPQTWREIAALKHSLRAQGFSKVAEAQGLIKSALPARWANAPVYGLDGNSAREPLASRLYQARFPVPRHRDAVWRNRCLLAQIFGYQATGAPDFGIRAAITPLPDAPAPYALALHASSRDSKLWLPQHWANLFQALHDTHGWTVLLPWGNANERARAEQMASDLPFVRVCGKMGLREAARLLAGAEAVIGVDTGLLHLANALAVPTVGIFTDSDPAKTGVQTAPDAVNLGGVGQMPDARSVFTALQTCLAHHPHRSKEHR</sequence>
<dbReference type="PANTHER" id="PTHR30160:SF19">
    <property type="entry name" value="LIPOPOLYSACCHARIDE HEPTOSYLTRANSFERASE 1"/>
    <property type="match status" value="1"/>
</dbReference>
<comment type="subcellular location">
    <subcellularLocation>
        <location evidence="1">Cell inner membrane</location>
        <topology evidence="1">Peripheral membrane protein</topology>
        <orientation evidence="1">Cytoplasmic side</orientation>
    </subcellularLocation>
</comment>
<keyword evidence="5" id="KW-0328">Glycosyltransferase</keyword>
<dbReference type="EMBL" id="CP091521">
    <property type="protein sequence ID" value="UOP05682.1"/>
    <property type="molecule type" value="Genomic_DNA"/>
</dbReference>
<dbReference type="SUPFAM" id="SSF53756">
    <property type="entry name" value="UDP-Glycosyltransferase/glycogen phosphorylase"/>
    <property type="match status" value="1"/>
</dbReference>
<dbReference type="Gene3D" id="3.40.50.2000">
    <property type="entry name" value="Glycogen Phosphorylase B"/>
    <property type="match status" value="2"/>
</dbReference>
<evidence type="ECO:0000256" key="4">
    <source>
        <dbReference type="ARBA" id="ARBA00022519"/>
    </source>
</evidence>
<dbReference type="KEGG" id="ckh:LVJ77_08155"/>
<evidence type="ECO:0000256" key="1">
    <source>
        <dbReference type="ARBA" id="ARBA00004515"/>
    </source>
</evidence>
<keyword evidence="4" id="KW-0997">Cell inner membrane</keyword>
<dbReference type="EC" id="2.4.99.23" evidence="10"/>
<evidence type="ECO:0000256" key="7">
    <source>
        <dbReference type="ARBA" id="ARBA00022985"/>
    </source>
</evidence>
<dbReference type="GO" id="GO:0008713">
    <property type="term" value="F:ADP-heptose-lipopolysaccharide heptosyltransferase activity"/>
    <property type="evidence" value="ECO:0007669"/>
    <property type="project" value="TreeGrafter"/>
</dbReference>
<dbReference type="GO" id="GO:0005829">
    <property type="term" value="C:cytosol"/>
    <property type="evidence" value="ECO:0007669"/>
    <property type="project" value="TreeGrafter"/>
</dbReference>
<dbReference type="RefSeq" id="WP_027009510.1">
    <property type="nucleotide sequence ID" value="NZ_CP091521.1"/>
</dbReference>
<comment type="pathway">
    <text evidence="2">Bacterial outer membrane biogenesis; LPS core biosynthesis.</text>
</comment>
<evidence type="ECO:0000256" key="13">
    <source>
        <dbReference type="ARBA" id="ARBA00049201"/>
    </source>
</evidence>
<dbReference type="PANTHER" id="PTHR30160">
    <property type="entry name" value="TETRAACYLDISACCHARIDE 4'-KINASE-RELATED"/>
    <property type="match status" value="1"/>
</dbReference>
<dbReference type="InterPro" id="IPR051199">
    <property type="entry name" value="LPS_LOS_Heptosyltrfase"/>
</dbReference>
<accession>A0A8T9MZQ7</accession>
<keyword evidence="15" id="KW-1185">Reference proteome</keyword>
<reference evidence="14" key="1">
    <citation type="journal article" date="2022" name="Res Sq">
        <title>Evolution of multicellular longitudinally dividing oral cavity symbionts (Neisseriaceae).</title>
        <authorList>
            <person name="Nyongesa S."/>
            <person name="Weber P."/>
            <person name="Bernet E."/>
            <person name="Pullido F."/>
            <person name="Nieckarz M."/>
            <person name="Delaby M."/>
            <person name="Nieves C."/>
            <person name="Viehboeck T."/>
            <person name="Krause N."/>
            <person name="Rivera-Millot A."/>
            <person name="Nakamura A."/>
            <person name="Vischer N."/>
            <person name="VanNieuwenhze M."/>
            <person name="Brun Y."/>
            <person name="Cava F."/>
            <person name="Bulgheresi S."/>
            <person name="Veyrier F."/>
        </authorList>
    </citation>
    <scope>NUCLEOTIDE SEQUENCE</scope>
    <source>
        <strain evidence="14">17694</strain>
    </source>
</reference>
<dbReference type="Proteomes" id="UP000831534">
    <property type="component" value="Chromosome"/>
</dbReference>
<dbReference type="GO" id="GO:0009244">
    <property type="term" value="P:lipopolysaccharide core region biosynthetic process"/>
    <property type="evidence" value="ECO:0007669"/>
    <property type="project" value="InterPro"/>
</dbReference>
<evidence type="ECO:0000256" key="12">
    <source>
        <dbReference type="ARBA" id="ARBA00044330"/>
    </source>
</evidence>
<evidence type="ECO:0000256" key="3">
    <source>
        <dbReference type="ARBA" id="ARBA00022475"/>
    </source>
</evidence>
<keyword evidence="7" id="KW-0448">Lipopolysaccharide biosynthesis</keyword>
<keyword evidence="6" id="KW-0808">Transferase</keyword>
<gene>
    <name evidence="14" type="primary">waaC</name>
    <name evidence="14" type="ORF">LVJ77_08155</name>
</gene>
<dbReference type="InterPro" id="IPR002201">
    <property type="entry name" value="Glyco_trans_9"/>
</dbReference>
<evidence type="ECO:0000256" key="11">
    <source>
        <dbReference type="ARBA" id="ARBA00044190"/>
    </source>
</evidence>
<comment type="catalytic activity">
    <reaction evidence="13">
        <text>an alpha-Kdo-(2-&gt;4)-alpha-Kdo-(2-&gt;6)-lipid A + ADP-L-glycero-beta-D-manno-heptose = an L-alpha-D-Hep-(1-&gt;5)-[alpha-Kdo-(2-&gt;4)]-alpha-Kdo-(2-&gt;6)-lipid A + ADP + H(+)</text>
        <dbReference type="Rhea" id="RHEA:74067"/>
        <dbReference type="ChEBI" id="CHEBI:15378"/>
        <dbReference type="ChEBI" id="CHEBI:61506"/>
        <dbReference type="ChEBI" id="CHEBI:176431"/>
        <dbReference type="ChEBI" id="CHEBI:193068"/>
        <dbReference type="ChEBI" id="CHEBI:456216"/>
        <dbReference type="EC" id="2.4.99.23"/>
    </reaction>
</comment>
<evidence type="ECO:0000256" key="2">
    <source>
        <dbReference type="ARBA" id="ARBA00004713"/>
    </source>
</evidence>
<comment type="similarity">
    <text evidence="9">Belongs to the glycosyltransferase 9 family.</text>
</comment>
<evidence type="ECO:0000256" key="8">
    <source>
        <dbReference type="ARBA" id="ARBA00023136"/>
    </source>
</evidence>
<evidence type="ECO:0000256" key="6">
    <source>
        <dbReference type="ARBA" id="ARBA00022679"/>
    </source>
</evidence>
<evidence type="ECO:0000256" key="10">
    <source>
        <dbReference type="ARBA" id="ARBA00044041"/>
    </source>
</evidence>
<keyword evidence="8" id="KW-0472">Membrane</keyword>
<dbReference type="Pfam" id="PF01075">
    <property type="entry name" value="Glyco_transf_9"/>
    <property type="match status" value="1"/>
</dbReference>
<organism evidence="14 15">
    <name type="scientific">Conchiformibius kuhniae</name>
    <dbReference type="NCBI Taxonomy" id="211502"/>
    <lineage>
        <taxon>Bacteria</taxon>
        <taxon>Pseudomonadati</taxon>
        <taxon>Pseudomonadota</taxon>
        <taxon>Betaproteobacteria</taxon>
        <taxon>Neisseriales</taxon>
        <taxon>Neisseriaceae</taxon>
        <taxon>Conchiformibius</taxon>
    </lineage>
</organism>
<dbReference type="InterPro" id="IPR011908">
    <property type="entry name" value="LipoPS_heptosylTferase-I"/>
</dbReference>
<dbReference type="GO" id="GO:0005886">
    <property type="term" value="C:plasma membrane"/>
    <property type="evidence" value="ECO:0007669"/>
    <property type="project" value="UniProtKB-SubCell"/>
</dbReference>
<name>A0A8T9MZQ7_9NEIS</name>
<protein>
    <recommendedName>
        <fullName evidence="11">Lipopolysaccharide heptosyltransferase 1</fullName>
        <ecNumber evidence="10">2.4.99.23</ecNumber>
    </recommendedName>
    <alternativeName>
        <fullName evidence="12">ADP-heptose:lipopolysaccharide heptosyltransferase I</fullName>
    </alternativeName>
</protein>
<dbReference type="CDD" id="cd03789">
    <property type="entry name" value="GT9_LPS_heptosyltransferase"/>
    <property type="match status" value="1"/>
</dbReference>
<evidence type="ECO:0000313" key="15">
    <source>
        <dbReference type="Proteomes" id="UP000831534"/>
    </source>
</evidence>
<proteinExistence type="inferred from homology"/>
<keyword evidence="3" id="KW-1003">Cell membrane</keyword>
<evidence type="ECO:0000256" key="5">
    <source>
        <dbReference type="ARBA" id="ARBA00022676"/>
    </source>
</evidence>